<feature type="compositionally biased region" description="Basic and acidic residues" evidence="4">
    <location>
        <begin position="221"/>
        <end position="235"/>
    </location>
</feature>
<dbReference type="GO" id="GO:0016593">
    <property type="term" value="C:Cdc73/Paf1 complex"/>
    <property type="evidence" value="ECO:0007669"/>
    <property type="project" value="InterPro"/>
</dbReference>
<evidence type="ECO:0000256" key="3">
    <source>
        <dbReference type="ARBA" id="ARBA00023242"/>
    </source>
</evidence>
<evidence type="ECO:0000313" key="6">
    <source>
        <dbReference type="Proteomes" id="UP000654370"/>
    </source>
</evidence>
<evidence type="ECO:0000256" key="4">
    <source>
        <dbReference type="SAM" id="MobiDB-lite"/>
    </source>
</evidence>
<dbReference type="AlphaFoldDB" id="A0A8H7PTX0"/>
<organism evidence="5 6">
    <name type="scientific">Mortierella isabellina</name>
    <name type="common">Filamentous fungus</name>
    <name type="synonym">Umbelopsis isabellina</name>
    <dbReference type="NCBI Taxonomy" id="91625"/>
    <lineage>
        <taxon>Eukaryota</taxon>
        <taxon>Fungi</taxon>
        <taxon>Fungi incertae sedis</taxon>
        <taxon>Mucoromycota</taxon>
        <taxon>Mucoromycotina</taxon>
        <taxon>Umbelopsidomycetes</taxon>
        <taxon>Umbelopsidales</taxon>
        <taxon>Umbelopsidaceae</taxon>
        <taxon>Umbelopsis</taxon>
    </lineage>
</organism>
<keyword evidence="6" id="KW-1185">Reference proteome</keyword>
<evidence type="ECO:0000313" key="5">
    <source>
        <dbReference type="EMBL" id="KAG2179161.1"/>
    </source>
</evidence>
<reference evidence="5" key="1">
    <citation type="submission" date="2020-12" db="EMBL/GenBank/DDBJ databases">
        <title>Metabolic potential, ecology and presence of endohyphal bacteria is reflected in genomic diversity of Mucoromycotina.</title>
        <authorList>
            <person name="Muszewska A."/>
            <person name="Okrasinska A."/>
            <person name="Steczkiewicz K."/>
            <person name="Drgas O."/>
            <person name="Orlowska M."/>
            <person name="Perlinska-Lenart U."/>
            <person name="Aleksandrzak-Piekarczyk T."/>
            <person name="Szatraj K."/>
            <person name="Zielenkiewicz U."/>
            <person name="Pilsyk S."/>
            <person name="Malc E."/>
            <person name="Mieczkowski P."/>
            <person name="Kruszewska J.S."/>
            <person name="Biernat P."/>
            <person name="Pawlowska J."/>
        </authorList>
    </citation>
    <scope>NUCLEOTIDE SEQUENCE</scope>
    <source>
        <strain evidence="5">WA0000067209</strain>
    </source>
</reference>
<dbReference type="PANTHER" id="PTHR23188">
    <property type="entry name" value="RNA POLYMERASE II-ASSOCIATED FACTOR 1 HOMOLOG"/>
    <property type="match status" value="1"/>
</dbReference>
<proteinExistence type="inferred from homology"/>
<dbReference type="OrthoDB" id="10260285at2759"/>
<comment type="similarity">
    <text evidence="2">Belongs to the PAF1 family.</text>
</comment>
<dbReference type="GO" id="GO:0000993">
    <property type="term" value="F:RNA polymerase II complex binding"/>
    <property type="evidence" value="ECO:0007669"/>
    <property type="project" value="TreeGrafter"/>
</dbReference>
<gene>
    <name evidence="5" type="ORF">INT43_002011</name>
</gene>
<dbReference type="Proteomes" id="UP000654370">
    <property type="component" value="Unassembled WGS sequence"/>
</dbReference>
<dbReference type="EMBL" id="JAEPQZ010000007">
    <property type="protein sequence ID" value="KAG2179161.1"/>
    <property type="molecule type" value="Genomic_DNA"/>
</dbReference>
<comment type="subcellular location">
    <subcellularLocation>
        <location evidence="1">Nucleus</location>
    </subcellularLocation>
</comment>
<dbReference type="GO" id="GO:0003682">
    <property type="term" value="F:chromatin binding"/>
    <property type="evidence" value="ECO:0007669"/>
    <property type="project" value="TreeGrafter"/>
</dbReference>
<evidence type="ECO:0000256" key="2">
    <source>
        <dbReference type="ARBA" id="ARBA00007560"/>
    </source>
</evidence>
<sequence>MSSQSTKRKFGSEFLCRVRYRNNLPALPFAPKLIAMPSVAQRHVKYETTSLVENTQYPLLIDDEEMGMPIDSALIQFLSETDGDRDVRATPNIRAEDQALMVPAREDASNLTVGGTRRPLVTWLRRSEYIQADSRTSTTKTETIEANFAYSARTARQRTYETREDQLEGIERTFELPAQIQHPRKKHLKVKATYPIFPDSKLEDNVYTIAQFTANPSADDRVIKQKPDDNTDRGIFRPISNPHDPSDSYLIWFLPDQESTRRLKRKKHNTEESLGTEPLRFDAVRDYTYKNDNAPEAQHLLLALKSDGGETQADYTIIRSKMIAKKKRALSKRYQYEEDYEKPGVLSIRYLDPETAQQTMDVDL</sequence>
<evidence type="ECO:0000256" key="1">
    <source>
        <dbReference type="ARBA" id="ARBA00004123"/>
    </source>
</evidence>
<dbReference type="Pfam" id="PF03985">
    <property type="entry name" value="Paf1"/>
    <property type="match status" value="1"/>
</dbReference>
<dbReference type="InterPro" id="IPR007133">
    <property type="entry name" value="RNA_pol_II-assoc_Paf1"/>
</dbReference>
<accession>A0A8H7PTX0</accession>
<comment type="caution">
    <text evidence="5">The sequence shown here is derived from an EMBL/GenBank/DDBJ whole genome shotgun (WGS) entry which is preliminary data.</text>
</comment>
<dbReference type="PANTHER" id="PTHR23188:SF12">
    <property type="entry name" value="RNA POLYMERASE II-ASSOCIATED FACTOR 1 HOMOLOG"/>
    <property type="match status" value="1"/>
</dbReference>
<evidence type="ECO:0008006" key="7">
    <source>
        <dbReference type="Google" id="ProtNLM"/>
    </source>
</evidence>
<dbReference type="GO" id="GO:0006368">
    <property type="term" value="P:transcription elongation by RNA polymerase II"/>
    <property type="evidence" value="ECO:0007669"/>
    <property type="project" value="InterPro"/>
</dbReference>
<name>A0A8H7PTX0_MORIS</name>
<keyword evidence="3" id="KW-0539">Nucleus</keyword>
<protein>
    <recommendedName>
        <fullName evidence="7">RNA polymerase II-associated protein</fullName>
    </recommendedName>
</protein>
<feature type="region of interest" description="Disordered" evidence="4">
    <location>
        <begin position="221"/>
        <end position="240"/>
    </location>
</feature>